<dbReference type="Proteomes" id="UP000000663">
    <property type="component" value="Chromosome"/>
</dbReference>
<dbReference type="PANTHER" id="PTHR36932">
    <property type="entry name" value="CAPSULAR POLYSACCHARIDE BIOSYNTHESIS PROTEIN"/>
    <property type="match status" value="1"/>
</dbReference>
<gene>
    <name evidence="1" type="primary">capK-2</name>
    <name evidence="1" type="ORF">RCIX1940</name>
</gene>
<dbReference type="EMBL" id="AM114193">
    <property type="protein sequence ID" value="CAJ37105.1"/>
    <property type="molecule type" value="Genomic_DNA"/>
</dbReference>
<dbReference type="InterPro" id="IPR042099">
    <property type="entry name" value="ANL_N_sf"/>
</dbReference>
<evidence type="ECO:0000313" key="1">
    <source>
        <dbReference type="EMBL" id="CAJ37105.1"/>
    </source>
</evidence>
<evidence type="ECO:0000313" key="2">
    <source>
        <dbReference type="Proteomes" id="UP000000663"/>
    </source>
</evidence>
<dbReference type="InterPro" id="IPR053158">
    <property type="entry name" value="CapK_Type1_Caps_Biosynth"/>
</dbReference>
<dbReference type="SUPFAM" id="SSF56801">
    <property type="entry name" value="Acetyl-CoA synthetase-like"/>
    <property type="match status" value="1"/>
</dbReference>
<keyword evidence="2" id="KW-1185">Reference proteome</keyword>
<organism evidence="1 2">
    <name type="scientific">Methanocella arvoryzae (strain DSM 22066 / NBRC 105507 / MRE50)</name>
    <dbReference type="NCBI Taxonomy" id="351160"/>
    <lineage>
        <taxon>Archaea</taxon>
        <taxon>Methanobacteriati</taxon>
        <taxon>Methanobacteriota</taxon>
        <taxon>Stenosarchaea group</taxon>
        <taxon>Methanomicrobia</taxon>
        <taxon>Methanocellales</taxon>
        <taxon>Methanocellaceae</taxon>
        <taxon>Methanocella</taxon>
    </lineage>
</organism>
<dbReference type="Gene3D" id="3.40.50.12780">
    <property type="entry name" value="N-terminal domain of ligase-like"/>
    <property type="match status" value="1"/>
</dbReference>
<accession>Q0W3D8</accession>
<proteinExistence type="predicted"/>
<sequence>MQTSGNSGTLSKYLFIFTHEVGDIEFYPTYSRLVKSQWKPYEELKAEQEKQLRNIIYYSYYNIPYYHRLFDSLGLKPESIRTIEDLQKLPILTKSVIRENWEDFKPLHLNRMKYQEETTGGSTGTPFKYRITSHDRFLSGAILYRGWGYGGYQLGDKTIFLAGTSLGVGPKPYLVKRFHEIARNLRKFSSFDMDDKGMRQFVSVMNTFKPKFLRGYASSIYFFARWLEENDLKVHQPMSVFTTSEKLYPQMREKISKVFGCDVYDGYGLNDDGVTAFECSEHRGMHIYTERSIAEVVDEDGNQLDHGEGRIVGTSLHNYAMPFLRYDTGDIGNLLEEECPCGRGYKLLKEICGRSGDILITPEGKAINSLFFATIFDEIMSVREYQIVQEKLDRIVVRISTGRDFDQKQLQDIVRLIKARSQGWNIEFDIVDRIEKTRAGKYKYVINKVMSEQSHGKLSAFPSS</sequence>
<reference evidence="1 2" key="1">
    <citation type="journal article" date="2006" name="Science">
        <title>Genome of rice cluster I archaea -- the key methane producers in the rice rhizosphere.</title>
        <authorList>
            <person name="Erkel C."/>
            <person name="Kube M."/>
            <person name="Reinhardt R."/>
            <person name="Liesack W."/>
        </authorList>
    </citation>
    <scope>NUCLEOTIDE SEQUENCE [LARGE SCALE GENOMIC DNA]</scope>
    <source>
        <strain evidence="2">DSM 22066 / NBRC 105507 / MRE50</strain>
    </source>
</reference>
<protein>
    <submittedName>
        <fullName evidence="1">Capsular polysaccharide biosynthesis protein</fullName>
    </submittedName>
</protein>
<dbReference type="AlphaFoldDB" id="Q0W3D8"/>
<dbReference type="KEGG" id="rci:RCIX1940"/>
<dbReference type="eggNOG" id="arCOG02624">
    <property type="taxonomic scope" value="Archaea"/>
</dbReference>
<dbReference type="PANTHER" id="PTHR36932:SF1">
    <property type="entry name" value="CAPSULAR POLYSACCHARIDE BIOSYNTHESIS PROTEIN"/>
    <property type="match status" value="1"/>
</dbReference>
<name>Q0W3D8_METAR</name>
<dbReference type="STRING" id="351160.RCIX1940"/>